<dbReference type="GO" id="GO:0055085">
    <property type="term" value="P:transmembrane transport"/>
    <property type="evidence" value="ECO:0007669"/>
    <property type="project" value="InterPro"/>
</dbReference>
<dbReference type="OrthoDB" id="1522859at2"/>
<dbReference type="Proteomes" id="UP000199312">
    <property type="component" value="Unassembled WGS sequence"/>
</dbReference>
<dbReference type="Gene3D" id="3.30.1150.10">
    <property type="match status" value="1"/>
</dbReference>
<feature type="domain" description="TonB C-terminal" evidence="2">
    <location>
        <begin position="190"/>
        <end position="246"/>
    </location>
</feature>
<evidence type="ECO:0000259" key="2">
    <source>
        <dbReference type="Pfam" id="PF03544"/>
    </source>
</evidence>
<evidence type="ECO:0000313" key="3">
    <source>
        <dbReference type="EMBL" id="SFS65465.1"/>
    </source>
</evidence>
<feature type="transmembrane region" description="Helical" evidence="1">
    <location>
        <begin position="21"/>
        <end position="41"/>
    </location>
</feature>
<dbReference type="Pfam" id="PF03544">
    <property type="entry name" value="TonB_C"/>
    <property type="match status" value="1"/>
</dbReference>
<dbReference type="EMBL" id="FOZP01000006">
    <property type="protein sequence ID" value="SFS65465.1"/>
    <property type="molecule type" value="Genomic_DNA"/>
</dbReference>
<evidence type="ECO:0000313" key="4">
    <source>
        <dbReference type="Proteomes" id="UP000199312"/>
    </source>
</evidence>
<name>A0A1I6RL93_9FLAO</name>
<sequence>MNFSKKNYEIKKHPKANLENYSKLFTQLGLVLSLFVVYLLIQNKTFNNELAVLSGFDNHLIDNTPPIIVYKIEPPKQVQPKQKQILVDIKLEKNDANIDETDFITPDIDAPFDPNTLVEVPKDVDINPKDDFFDVKFLEEAPLFPGCKGTNEERKACFSEEIAKYINKKFNNQLAGELGLAPGIQRIYTLFKIDKNGNIIDIEARAPHKRLQQEAIRVISLLPKMEPGKQHGKPVKVRYAVPIIFKVQ</sequence>
<gene>
    <name evidence="3" type="ORF">SAMN04488006_2596</name>
</gene>
<dbReference type="AlphaFoldDB" id="A0A1I6RL93"/>
<keyword evidence="1" id="KW-0812">Transmembrane</keyword>
<dbReference type="SUPFAM" id="SSF74653">
    <property type="entry name" value="TolA/TonB C-terminal domain"/>
    <property type="match status" value="1"/>
</dbReference>
<protein>
    <submittedName>
        <fullName evidence="3">Protein TonB</fullName>
    </submittedName>
</protein>
<reference evidence="4" key="1">
    <citation type="submission" date="2016-10" db="EMBL/GenBank/DDBJ databases">
        <authorList>
            <person name="Varghese N."/>
            <person name="Submissions S."/>
        </authorList>
    </citation>
    <scope>NUCLEOTIDE SEQUENCE [LARGE SCALE GENOMIC DNA]</scope>
    <source>
        <strain evidence="4">DSM 24450</strain>
    </source>
</reference>
<dbReference type="STRING" id="593133.SAMN04488006_2596"/>
<proteinExistence type="predicted"/>
<organism evidence="3 4">
    <name type="scientific">Lutibacter maritimus</name>
    <dbReference type="NCBI Taxonomy" id="593133"/>
    <lineage>
        <taxon>Bacteria</taxon>
        <taxon>Pseudomonadati</taxon>
        <taxon>Bacteroidota</taxon>
        <taxon>Flavobacteriia</taxon>
        <taxon>Flavobacteriales</taxon>
        <taxon>Flavobacteriaceae</taxon>
        <taxon>Lutibacter</taxon>
    </lineage>
</organism>
<dbReference type="InterPro" id="IPR037682">
    <property type="entry name" value="TonB_C"/>
</dbReference>
<evidence type="ECO:0000256" key="1">
    <source>
        <dbReference type="SAM" id="Phobius"/>
    </source>
</evidence>
<accession>A0A1I6RL93</accession>
<keyword evidence="1" id="KW-1133">Transmembrane helix</keyword>
<dbReference type="RefSeq" id="WP_090227679.1">
    <property type="nucleotide sequence ID" value="NZ_FOZP01000006.1"/>
</dbReference>
<keyword evidence="4" id="KW-1185">Reference proteome</keyword>
<keyword evidence="1" id="KW-0472">Membrane</keyword>